<name>A0A835KHB8_9POAL</name>
<feature type="region of interest" description="Disordered" evidence="11">
    <location>
        <begin position="252"/>
        <end position="297"/>
    </location>
</feature>
<keyword evidence="6" id="KW-0479">Metal-binding</keyword>
<dbReference type="InterPro" id="IPR013010">
    <property type="entry name" value="Znf_SIAH"/>
</dbReference>
<evidence type="ECO:0000313" key="14">
    <source>
        <dbReference type="Proteomes" id="UP000636709"/>
    </source>
</evidence>
<feature type="compositionally biased region" description="Pro residues" evidence="11">
    <location>
        <begin position="320"/>
        <end position="331"/>
    </location>
</feature>
<evidence type="ECO:0000256" key="1">
    <source>
        <dbReference type="ARBA" id="ARBA00000900"/>
    </source>
</evidence>
<dbReference type="GO" id="GO:0004523">
    <property type="term" value="F:RNA-DNA hybrid ribonuclease activity"/>
    <property type="evidence" value="ECO:0007669"/>
    <property type="project" value="InterPro"/>
</dbReference>
<dbReference type="InterPro" id="IPR036397">
    <property type="entry name" value="RNaseH_sf"/>
</dbReference>
<dbReference type="Pfam" id="PF21361">
    <property type="entry name" value="Sina_ZnF"/>
    <property type="match status" value="1"/>
</dbReference>
<comment type="pathway">
    <text evidence="2">Protein modification; protein ubiquitination.</text>
</comment>
<keyword evidence="8" id="KW-0833">Ubl conjugation pathway</keyword>
<keyword evidence="5" id="KW-0808">Transferase</keyword>
<dbReference type="PANTHER" id="PTHR10315">
    <property type="entry name" value="E3 UBIQUITIN PROTEIN LIGASE SIAH"/>
    <property type="match status" value="1"/>
</dbReference>
<dbReference type="Proteomes" id="UP000636709">
    <property type="component" value="Unassembled WGS sequence"/>
</dbReference>
<accession>A0A835KHB8</accession>
<dbReference type="AlphaFoldDB" id="A0A835KHB8"/>
<reference evidence="13" key="1">
    <citation type="submission" date="2020-07" db="EMBL/GenBank/DDBJ databases">
        <title>Genome sequence and genetic diversity analysis of an under-domesticated orphan crop, white fonio (Digitaria exilis).</title>
        <authorList>
            <person name="Bennetzen J.L."/>
            <person name="Chen S."/>
            <person name="Ma X."/>
            <person name="Wang X."/>
            <person name="Yssel A.E.J."/>
            <person name="Chaluvadi S.R."/>
            <person name="Johnson M."/>
            <person name="Gangashetty P."/>
            <person name="Hamidou F."/>
            <person name="Sanogo M.D."/>
            <person name="Zwaenepoel A."/>
            <person name="Wallace J."/>
            <person name="Van De Peer Y."/>
            <person name="Van Deynze A."/>
        </authorList>
    </citation>
    <scope>NUCLEOTIDE SEQUENCE</scope>
    <source>
        <tissue evidence="13">Leaves</tissue>
    </source>
</reference>
<proteinExistence type="inferred from homology"/>
<dbReference type="GO" id="GO:0016567">
    <property type="term" value="P:protein ubiquitination"/>
    <property type="evidence" value="ECO:0007669"/>
    <property type="project" value="UniProtKB-UniPathway"/>
</dbReference>
<feature type="compositionally biased region" description="Low complexity" evidence="11">
    <location>
        <begin position="332"/>
        <end position="353"/>
    </location>
</feature>
<evidence type="ECO:0000256" key="3">
    <source>
        <dbReference type="ARBA" id="ARBA00009119"/>
    </source>
</evidence>
<dbReference type="OrthoDB" id="1433745at2759"/>
<dbReference type="PROSITE" id="PS51081">
    <property type="entry name" value="ZF_SIAH"/>
    <property type="match status" value="1"/>
</dbReference>
<keyword evidence="9" id="KW-0862">Zinc</keyword>
<gene>
    <name evidence="13" type="ORF">HU200_020485</name>
</gene>
<dbReference type="Gene3D" id="3.30.420.10">
    <property type="entry name" value="Ribonuclease H-like superfamily/Ribonuclease H"/>
    <property type="match status" value="1"/>
</dbReference>
<dbReference type="CDD" id="cd06222">
    <property type="entry name" value="RNase_H_like"/>
    <property type="match status" value="1"/>
</dbReference>
<dbReference type="InterPro" id="IPR012337">
    <property type="entry name" value="RNaseH-like_sf"/>
</dbReference>
<feature type="domain" description="SIAH-type" evidence="12">
    <location>
        <begin position="426"/>
        <end position="484"/>
    </location>
</feature>
<dbReference type="EC" id="2.3.2.27" evidence="4"/>
<evidence type="ECO:0000256" key="7">
    <source>
        <dbReference type="ARBA" id="ARBA00022771"/>
    </source>
</evidence>
<feature type="region of interest" description="Disordered" evidence="11">
    <location>
        <begin position="312"/>
        <end position="353"/>
    </location>
</feature>
<dbReference type="GO" id="GO:0008270">
    <property type="term" value="F:zinc ion binding"/>
    <property type="evidence" value="ECO:0007669"/>
    <property type="project" value="UniProtKB-KW"/>
</dbReference>
<evidence type="ECO:0000256" key="11">
    <source>
        <dbReference type="SAM" id="MobiDB-lite"/>
    </source>
</evidence>
<dbReference type="GO" id="GO:0061630">
    <property type="term" value="F:ubiquitin protein ligase activity"/>
    <property type="evidence" value="ECO:0007669"/>
    <property type="project" value="UniProtKB-EC"/>
</dbReference>
<protein>
    <recommendedName>
        <fullName evidence="4">RING-type E3 ubiquitin transferase</fullName>
        <ecNumber evidence="4">2.3.2.27</ecNumber>
    </recommendedName>
</protein>
<keyword evidence="14" id="KW-1185">Reference proteome</keyword>
<comment type="similarity">
    <text evidence="3">Belongs to the SINA (Seven in absentia) family.</text>
</comment>
<sequence>MVTQRKECWDPPVEGWVKINSDGSFDATNGHGAGAAVLRDHQGKVLAAQSRWYGPMLEVLVAEARAAQDGLQLALHLGLTRVILESDSSVLVNAIKTSIEDRSVIAGVWRDIRELCRSFICFEVHFVRREANSLADRCAKEVSVDSPVKNWHDCFPLWLMEAAAKDCNLHCYLVGDARSEAMEVEGAGLRPRLSSSRKRTRSSPPPRELVLDDDSGGDERIAERWRHLVFQDHRDEGEQQIESITEYDPLFGFYGGGDAVDGQDDEEEPPQQGGGAGGGDQPQQGRPPEQEDSDDDIPIMLLSRRCTVLRRPAVSTAPPAQAPAPPPPPLPVTAAPPEQKPASSSSCSSDSSSAVIKDATVENSGAIDCVICFLPLKPPIFQCDVGHVVCSRCSERQGEATNCHECRAPTPGGYTRCHAMERVVDAIRVPCPHAAHGCTHRPSYHARDAHAVACPHAPCHCPGDACVFAGSPEALAGHLAAAHSWPCTAVDGDGGGGTNVFLRDGFNFITAKGTKNDRFLMFVLDVKRAPPFGRAVAALCIHPDRAATATLKLTYRGNNGGCMHHMCSMHLQSSEFKVACTDLADGVPDPSSSCFQFVVPGSVREDDDGATTRIIVEIITPPSLSTN</sequence>
<evidence type="ECO:0000256" key="10">
    <source>
        <dbReference type="PROSITE-ProRule" id="PRU00455"/>
    </source>
</evidence>
<evidence type="ECO:0000259" key="12">
    <source>
        <dbReference type="PROSITE" id="PS51081"/>
    </source>
</evidence>
<evidence type="ECO:0000256" key="4">
    <source>
        <dbReference type="ARBA" id="ARBA00012483"/>
    </source>
</evidence>
<dbReference type="GO" id="GO:0003676">
    <property type="term" value="F:nucleic acid binding"/>
    <property type="evidence" value="ECO:0007669"/>
    <property type="project" value="InterPro"/>
</dbReference>
<dbReference type="Gene3D" id="3.30.40.10">
    <property type="entry name" value="Zinc/RING finger domain, C3HC4 (zinc finger)"/>
    <property type="match status" value="1"/>
</dbReference>
<evidence type="ECO:0000256" key="8">
    <source>
        <dbReference type="ARBA" id="ARBA00022786"/>
    </source>
</evidence>
<dbReference type="InterPro" id="IPR002156">
    <property type="entry name" value="RNaseH_domain"/>
</dbReference>
<evidence type="ECO:0000256" key="5">
    <source>
        <dbReference type="ARBA" id="ARBA00022679"/>
    </source>
</evidence>
<dbReference type="SUPFAM" id="SSF53098">
    <property type="entry name" value="Ribonuclease H-like"/>
    <property type="match status" value="1"/>
</dbReference>
<dbReference type="PANTHER" id="PTHR10315:SF96">
    <property type="entry name" value="SIAH-TYPE DOMAIN-CONTAINING PROTEIN"/>
    <property type="match status" value="1"/>
</dbReference>
<dbReference type="Pfam" id="PF13456">
    <property type="entry name" value="RVT_3"/>
    <property type="match status" value="1"/>
</dbReference>
<evidence type="ECO:0000313" key="13">
    <source>
        <dbReference type="EMBL" id="KAF8725917.1"/>
    </source>
</evidence>
<dbReference type="InterPro" id="IPR013083">
    <property type="entry name" value="Znf_RING/FYVE/PHD"/>
</dbReference>
<dbReference type="UniPathway" id="UPA00143"/>
<evidence type="ECO:0000256" key="2">
    <source>
        <dbReference type="ARBA" id="ARBA00004906"/>
    </source>
</evidence>
<comment type="caution">
    <text evidence="13">The sequence shown here is derived from an EMBL/GenBank/DDBJ whole genome shotgun (WGS) entry which is preliminary data.</text>
</comment>
<dbReference type="Pfam" id="PF21362">
    <property type="entry name" value="Sina_RING"/>
    <property type="match status" value="1"/>
</dbReference>
<dbReference type="GO" id="GO:0005737">
    <property type="term" value="C:cytoplasm"/>
    <property type="evidence" value="ECO:0007669"/>
    <property type="project" value="TreeGrafter"/>
</dbReference>
<dbReference type="InterPro" id="IPR049548">
    <property type="entry name" value="Sina-like_RING"/>
</dbReference>
<dbReference type="InterPro" id="IPR052088">
    <property type="entry name" value="E3_ubiquitin-ligase_SINA"/>
</dbReference>
<organism evidence="13 14">
    <name type="scientific">Digitaria exilis</name>
    <dbReference type="NCBI Taxonomy" id="1010633"/>
    <lineage>
        <taxon>Eukaryota</taxon>
        <taxon>Viridiplantae</taxon>
        <taxon>Streptophyta</taxon>
        <taxon>Embryophyta</taxon>
        <taxon>Tracheophyta</taxon>
        <taxon>Spermatophyta</taxon>
        <taxon>Magnoliopsida</taxon>
        <taxon>Liliopsida</taxon>
        <taxon>Poales</taxon>
        <taxon>Poaceae</taxon>
        <taxon>PACMAD clade</taxon>
        <taxon>Panicoideae</taxon>
        <taxon>Panicodae</taxon>
        <taxon>Paniceae</taxon>
        <taxon>Anthephorinae</taxon>
        <taxon>Digitaria</taxon>
    </lineage>
</organism>
<comment type="catalytic activity">
    <reaction evidence="1">
        <text>S-ubiquitinyl-[E2 ubiquitin-conjugating enzyme]-L-cysteine + [acceptor protein]-L-lysine = [E2 ubiquitin-conjugating enzyme]-L-cysteine + N(6)-ubiquitinyl-[acceptor protein]-L-lysine.</text>
        <dbReference type="EC" id="2.3.2.27"/>
    </reaction>
</comment>
<evidence type="ECO:0000256" key="9">
    <source>
        <dbReference type="ARBA" id="ARBA00022833"/>
    </source>
</evidence>
<evidence type="ECO:0000256" key="6">
    <source>
        <dbReference type="ARBA" id="ARBA00022723"/>
    </source>
</evidence>
<dbReference type="EMBL" id="JACEFO010001653">
    <property type="protein sequence ID" value="KAF8725917.1"/>
    <property type="molecule type" value="Genomic_DNA"/>
</dbReference>
<feature type="region of interest" description="Disordered" evidence="11">
    <location>
        <begin position="188"/>
        <end position="215"/>
    </location>
</feature>
<keyword evidence="7 10" id="KW-0863">Zinc-finger</keyword>
<dbReference type="InterPro" id="IPR044730">
    <property type="entry name" value="RNase_H-like_dom_plant"/>
</dbReference>
<dbReference type="SUPFAM" id="SSF49599">
    <property type="entry name" value="TRAF domain-like"/>
    <property type="match status" value="1"/>
</dbReference>